<reference evidence="4 5" key="1">
    <citation type="journal article" date="2016" name="Appl. Environ. Microbiol.">
        <title>Function and Phylogeny of Bacterial Butyryl Coenzyme A:Acetate Transferases and Their Diversity in the Proximal Colon of Swine.</title>
        <authorList>
            <person name="Trachsel J."/>
            <person name="Bayles D.O."/>
            <person name="Looft T."/>
            <person name="Levine U.Y."/>
            <person name="Allen H.K."/>
        </authorList>
    </citation>
    <scope>NUCLEOTIDE SEQUENCE [LARGE SCALE GENOMIC DNA]</scope>
    <source>
        <strain evidence="4 5">68-3-10</strain>
    </source>
</reference>
<dbReference type="SUPFAM" id="SSF46689">
    <property type="entry name" value="Homeodomain-like"/>
    <property type="match status" value="1"/>
</dbReference>
<dbReference type="AlphaFoldDB" id="A0A1Q9JHB3"/>
<evidence type="ECO:0000313" key="4">
    <source>
        <dbReference type="EMBL" id="OLR55612.1"/>
    </source>
</evidence>
<dbReference type="EMBL" id="MJIE01000001">
    <property type="protein sequence ID" value="OLR55612.1"/>
    <property type="molecule type" value="Genomic_DNA"/>
</dbReference>
<organism evidence="4 5">
    <name type="scientific">Hornefia porci</name>
    <dbReference type="NCBI Taxonomy" id="2652292"/>
    <lineage>
        <taxon>Bacteria</taxon>
        <taxon>Bacillati</taxon>
        <taxon>Bacillota</taxon>
        <taxon>Clostridia</taxon>
        <taxon>Peptostreptococcales</taxon>
        <taxon>Anaerovoracaceae</taxon>
        <taxon>Hornefia</taxon>
    </lineage>
</organism>
<dbReference type="InterPro" id="IPR009057">
    <property type="entry name" value="Homeodomain-like_sf"/>
</dbReference>
<dbReference type="PANTHER" id="PTHR43479:SF11">
    <property type="entry name" value="ACREF_ENVCD OPERON REPRESSOR-RELATED"/>
    <property type="match status" value="1"/>
</dbReference>
<dbReference type="OrthoDB" id="9812484at2"/>
<dbReference type="Proteomes" id="UP000187404">
    <property type="component" value="Unassembled WGS sequence"/>
</dbReference>
<name>A0A1Q9JHB3_9FIRM</name>
<evidence type="ECO:0000256" key="1">
    <source>
        <dbReference type="ARBA" id="ARBA00023125"/>
    </source>
</evidence>
<dbReference type="RefSeq" id="WP_075712604.1">
    <property type="nucleotide sequence ID" value="NZ_MJIE01000001.1"/>
</dbReference>
<sequence>MATAFTDEEKEAIRKKLHKVAKDCLKRYGVRKTTVDQMVEMADISKGSFYNFYASKEMLFFSVLEEYQIDIMNRLTEQLGQENQINADQFVRLLHDFYQDFRYSFVYTIFKNHEMELLIRKLPKEVIKTHHLLDGKMVERIVSQINIRETLSVEIISALFRTIAMSILHIEEIGEKQFDTILKLLIQGIVGQIIEEDNSERGN</sequence>
<feature type="DNA-binding region" description="H-T-H motif" evidence="2">
    <location>
        <begin position="34"/>
        <end position="53"/>
    </location>
</feature>
<protein>
    <submittedName>
        <fullName evidence="4">TetR family transcriptional regulator</fullName>
    </submittedName>
</protein>
<keyword evidence="1 2" id="KW-0238">DNA-binding</keyword>
<accession>A0A1Q9JHB3</accession>
<dbReference type="Pfam" id="PF00440">
    <property type="entry name" value="TetR_N"/>
    <property type="match status" value="1"/>
</dbReference>
<proteinExistence type="predicted"/>
<dbReference type="PROSITE" id="PS50977">
    <property type="entry name" value="HTH_TETR_2"/>
    <property type="match status" value="1"/>
</dbReference>
<dbReference type="PANTHER" id="PTHR43479">
    <property type="entry name" value="ACREF/ENVCD OPERON REPRESSOR-RELATED"/>
    <property type="match status" value="1"/>
</dbReference>
<feature type="domain" description="HTH tetR-type" evidence="3">
    <location>
        <begin position="11"/>
        <end position="71"/>
    </location>
</feature>
<dbReference type="InterPro" id="IPR001647">
    <property type="entry name" value="HTH_TetR"/>
</dbReference>
<evidence type="ECO:0000259" key="3">
    <source>
        <dbReference type="PROSITE" id="PS50977"/>
    </source>
</evidence>
<dbReference type="STRING" id="1261640.BHK98_05755"/>
<gene>
    <name evidence="4" type="ORF">BHK98_05755</name>
</gene>
<dbReference type="InterPro" id="IPR050624">
    <property type="entry name" value="HTH-type_Tx_Regulator"/>
</dbReference>
<evidence type="ECO:0000313" key="5">
    <source>
        <dbReference type="Proteomes" id="UP000187404"/>
    </source>
</evidence>
<dbReference type="Gene3D" id="1.10.357.10">
    <property type="entry name" value="Tetracycline Repressor, domain 2"/>
    <property type="match status" value="1"/>
</dbReference>
<keyword evidence="5" id="KW-1185">Reference proteome</keyword>
<dbReference type="GO" id="GO:0003677">
    <property type="term" value="F:DNA binding"/>
    <property type="evidence" value="ECO:0007669"/>
    <property type="project" value="UniProtKB-UniRule"/>
</dbReference>
<evidence type="ECO:0000256" key="2">
    <source>
        <dbReference type="PROSITE-ProRule" id="PRU00335"/>
    </source>
</evidence>
<comment type="caution">
    <text evidence="4">The sequence shown here is derived from an EMBL/GenBank/DDBJ whole genome shotgun (WGS) entry which is preliminary data.</text>
</comment>